<name>A0A291B6E8_9GAMM</name>
<sequence length="39" mass="4299">MYISTSTIVDGTNVVNTDFHVLLTGDISCLIKLVSENWV</sequence>
<keyword evidence="2" id="KW-1185">Reference proteome</keyword>
<dbReference type="AlphaFoldDB" id="A0A291B6E8"/>
<gene>
    <name evidence="1" type="ORF">BTN50_0023</name>
</gene>
<proteinExistence type="predicted"/>
<accession>A0A291B6E8</accession>
<organism evidence="1 2">
    <name type="scientific">Candidatus Enterovibrio altilux</name>
    <dbReference type="NCBI Taxonomy" id="1927128"/>
    <lineage>
        <taxon>Bacteria</taxon>
        <taxon>Pseudomonadati</taxon>
        <taxon>Pseudomonadota</taxon>
        <taxon>Gammaproteobacteria</taxon>
        <taxon>Vibrionales</taxon>
        <taxon>Vibrionaceae</taxon>
        <taxon>Enterovibrio</taxon>
    </lineage>
</organism>
<dbReference type="EMBL" id="CP020660">
    <property type="protein sequence ID" value="ATF08571.1"/>
    <property type="molecule type" value="Genomic_DNA"/>
</dbReference>
<evidence type="ECO:0000313" key="2">
    <source>
        <dbReference type="Proteomes" id="UP000218160"/>
    </source>
</evidence>
<dbReference type="Proteomes" id="UP000218160">
    <property type="component" value="Chromosome 1"/>
</dbReference>
<dbReference type="KEGG" id="elux:BTN50_0023"/>
<protein>
    <submittedName>
        <fullName evidence="1">Uncharacterized protein</fullName>
    </submittedName>
</protein>
<evidence type="ECO:0000313" key="1">
    <source>
        <dbReference type="EMBL" id="ATF08571.1"/>
    </source>
</evidence>
<reference evidence="2" key="1">
    <citation type="submission" date="2017-04" db="EMBL/GenBank/DDBJ databases">
        <title>Genome evolution of the luminous symbionts of deep sea anglerfish.</title>
        <authorList>
            <person name="Hendry T.A."/>
        </authorList>
    </citation>
    <scope>NUCLEOTIDE SEQUENCE [LARGE SCALE GENOMIC DNA]</scope>
</reference>